<feature type="transmembrane region" description="Helical" evidence="1">
    <location>
        <begin position="137"/>
        <end position="162"/>
    </location>
</feature>
<dbReference type="InterPro" id="IPR031563">
    <property type="entry name" value="MOT1/MOT2"/>
</dbReference>
<dbReference type="STRING" id="766136.BHF68_10940"/>
<feature type="transmembrane region" description="Helical" evidence="1">
    <location>
        <begin position="182"/>
        <end position="206"/>
    </location>
</feature>
<feature type="transmembrane region" description="Helical" evidence="1">
    <location>
        <begin position="259"/>
        <end position="277"/>
    </location>
</feature>
<protein>
    <recommendedName>
        <fullName evidence="4">Sulfate transporter</fullName>
    </recommendedName>
</protein>
<feature type="transmembrane region" description="Helical" evidence="1">
    <location>
        <begin position="283"/>
        <end position="305"/>
    </location>
</feature>
<feature type="transmembrane region" description="Helical" evidence="1">
    <location>
        <begin position="112"/>
        <end position="130"/>
    </location>
</feature>
<evidence type="ECO:0008006" key="4">
    <source>
        <dbReference type="Google" id="ProtNLM"/>
    </source>
</evidence>
<dbReference type="Pfam" id="PF16983">
    <property type="entry name" value="MFS_MOT1"/>
    <property type="match status" value="2"/>
</dbReference>
<dbReference type="AlphaFoldDB" id="A0A1E5FZH4"/>
<evidence type="ECO:0000313" key="3">
    <source>
        <dbReference type="Proteomes" id="UP000094296"/>
    </source>
</evidence>
<evidence type="ECO:0000313" key="2">
    <source>
        <dbReference type="EMBL" id="OEF95963.1"/>
    </source>
</evidence>
<reference evidence="2 3" key="1">
    <citation type="submission" date="2016-09" db="EMBL/GenBank/DDBJ databases">
        <title>Draft genome sequence for the type strain of Desulfuribacillus alkaliarsenatis AHT28, an obligately anaerobic, sulfidogenic bacterium isolated from Russian soda lake sediments.</title>
        <authorList>
            <person name="Abin C.A."/>
            <person name="Hollibaugh J.T."/>
        </authorList>
    </citation>
    <scope>NUCLEOTIDE SEQUENCE [LARGE SCALE GENOMIC DNA]</scope>
    <source>
        <strain evidence="2 3">AHT28</strain>
    </source>
</reference>
<keyword evidence="3" id="KW-1185">Reference proteome</keyword>
<feature type="transmembrane region" description="Helical" evidence="1">
    <location>
        <begin position="87"/>
        <end position="106"/>
    </location>
</feature>
<accession>A0A1E5FZH4</accession>
<dbReference type="Proteomes" id="UP000094296">
    <property type="component" value="Unassembled WGS sequence"/>
</dbReference>
<feature type="transmembrane region" description="Helical" evidence="1">
    <location>
        <begin position="317"/>
        <end position="345"/>
    </location>
</feature>
<organism evidence="2 3">
    <name type="scientific">Desulfuribacillus alkaliarsenatis</name>
    <dbReference type="NCBI Taxonomy" id="766136"/>
    <lineage>
        <taxon>Bacteria</taxon>
        <taxon>Bacillati</taxon>
        <taxon>Bacillota</taxon>
        <taxon>Desulfuribacillia</taxon>
        <taxon>Desulfuribacillales</taxon>
        <taxon>Desulfuribacillaceae</taxon>
        <taxon>Desulfuribacillus</taxon>
    </lineage>
</organism>
<dbReference type="EMBL" id="MIJE01000034">
    <property type="protein sequence ID" value="OEF95963.1"/>
    <property type="molecule type" value="Genomic_DNA"/>
</dbReference>
<feature type="transmembrane region" description="Helical" evidence="1">
    <location>
        <begin position="54"/>
        <end position="75"/>
    </location>
</feature>
<dbReference type="GO" id="GO:0015098">
    <property type="term" value="F:molybdate ion transmembrane transporter activity"/>
    <property type="evidence" value="ECO:0007669"/>
    <property type="project" value="InterPro"/>
</dbReference>
<gene>
    <name evidence="2" type="ORF">BHF68_10940</name>
</gene>
<proteinExistence type="predicted"/>
<dbReference type="PANTHER" id="PTHR31970:SF9">
    <property type="entry name" value="MOLYBDATE TRANSPORTER 2"/>
    <property type="match status" value="1"/>
</dbReference>
<name>A0A1E5FZH4_9FIRM</name>
<comment type="caution">
    <text evidence="2">The sequence shown here is derived from an EMBL/GenBank/DDBJ whole genome shotgun (WGS) entry which is preliminary data.</text>
</comment>
<evidence type="ECO:0000256" key="1">
    <source>
        <dbReference type="SAM" id="Phobius"/>
    </source>
</evidence>
<dbReference type="PANTHER" id="PTHR31970">
    <property type="match status" value="1"/>
</dbReference>
<keyword evidence="1" id="KW-0812">Transmembrane</keyword>
<keyword evidence="1" id="KW-1133">Transmembrane helix</keyword>
<feature type="transmembrane region" description="Helical" evidence="1">
    <location>
        <begin position="17"/>
        <end position="34"/>
    </location>
</feature>
<keyword evidence="1" id="KW-0472">Membrane</keyword>
<sequence>MPFVFGFIIVTGIDPKGVFFSFGIALLIAGYYFRTPMPVQPMKLVTGLAIASPAAISLGMVWGAGLFMGLIWLLLSITDMLKYITKWISKPIVCGIAVALGVSFILKSLELMSSQWFIAILAIIIAMVLFKKPIMPAMFALLIYGVIIMTLQNPGMLALFHSKEVLITLPTINLNLFSWNELAMGIVLLAIPQIPLTIGNAIVAVTRENNERYPTRRVTVNQITKSQGLINVMSPFLGGVPMCHGVGGMVGHARFGARTGGAVIIFGALLILMATLLSQYVELIMLFPLEVIGAILFFAGWELVTTLRRLERAKADIAVFAVTVLLALWNMAIAIIVAVLVELILKKNITKKQ</sequence>